<dbReference type="Gene3D" id="2.40.160.20">
    <property type="match status" value="1"/>
</dbReference>
<evidence type="ECO:0000313" key="5">
    <source>
        <dbReference type="Proteomes" id="UP000321204"/>
    </source>
</evidence>
<gene>
    <name evidence="4" type="ORF">FSB75_18640</name>
</gene>
<keyword evidence="5" id="KW-1185">Reference proteome</keyword>
<dbReference type="KEGG" id="fgg:FSB75_18640"/>
<dbReference type="EMBL" id="CP042433">
    <property type="protein sequence ID" value="QEC57835.1"/>
    <property type="molecule type" value="Genomic_DNA"/>
</dbReference>
<organism evidence="4 5">
    <name type="scientific">Flavisolibacter ginsenosidimutans</name>
    <dbReference type="NCBI Taxonomy" id="661481"/>
    <lineage>
        <taxon>Bacteria</taxon>
        <taxon>Pseudomonadati</taxon>
        <taxon>Bacteroidota</taxon>
        <taxon>Chitinophagia</taxon>
        <taxon>Chitinophagales</taxon>
        <taxon>Chitinophagaceae</taxon>
        <taxon>Flavisolibacter</taxon>
    </lineage>
</organism>
<evidence type="ECO:0000256" key="2">
    <source>
        <dbReference type="SAM" id="SignalP"/>
    </source>
</evidence>
<dbReference type="SUPFAM" id="SSF56925">
    <property type="entry name" value="OMPA-like"/>
    <property type="match status" value="1"/>
</dbReference>
<feature type="signal peptide" evidence="2">
    <location>
        <begin position="1"/>
        <end position="22"/>
    </location>
</feature>
<evidence type="ECO:0000256" key="1">
    <source>
        <dbReference type="ARBA" id="ARBA00022729"/>
    </source>
</evidence>
<evidence type="ECO:0000259" key="3">
    <source>
        <dbReference type="Pfam" id="PF13505"/>
    </source>
</evidence>
<dbReference type="OrthoDB" id="1094316at2"/>
<feature type="chain" id="PRO_5022788013" evidence="2">
    <location>
        <begin position="23"/>
        <end position="206"/>
    </location>
</feature>
<name>A0A5B8UPF2_9BACT</name>
<dbReference type="Proteomes" id="UP000321204">
    <property type="component" value="Chromosome"/>
</dbReference>
<accession>A0A5B8UPF2</accession>
<dbReference type="RefSeq" id="WP_146790568.1">
    <property type="nucleotide sequence ID" value="NZ_BAABIO010000003.1"/>
</dbReference>
<dbReference type="InterPro" id="IPR027385">
    <property type="entry name" value="Beta-barrel_OMP"/>
</dbReference>
<reference evidence="4 5" key="1">
    <citation type="journal article" date="2015" name="Int. J. Syst. Evol. Microbiol.">
        <title>Flavisolibacter ginsenosidimutans sp. nov., with ginsenoside-converting activity isolated from soil used for cultivating ginseng.</title>
        <authorList>
            <person name="Zhao Y."/>
            <person name="Liu Q."/>
            <person name="Kang M.S."/>
            <person name="Jin F."/>
            <person name="Yu H."/>
            <person name="Im W.T."/>
        </authorList>
    </citation>
    <scope>NUCLEOTIDE SEQUENCE [LARGE SCALE GENOMIC DNA]</scope>
    <source>
        <strain evidence="4 5">Gsoil 636</strain>
    </source>
</reference>
<keyword evidence="1 2" id="KW-0732">Signal</keyword>
<proteinExistence type="predicted"/>
<evidence type="ECO:0000313" key="4">
    <source>
        <dbReference type="EMBL" id="QEC57835.1"/>
    </source>
</evidence>
<protein>
    <submittedName>
        <fullName evidence="4">Porin family protein</fullName>
    </submittedName>
</protein>
<dbReference type="Pfam" id="PF13505">
    <property type="entry name" value="OMP_b-brl"/>
    <property type="match status" value="1"/>
</dbReference>
<dbReference type="InterPro" id="IPR011250">
    <property type="entry name" value="OMP/PagP_B-barrel"/>
</dbReference>
<sequence>MKKSKIIFLSVLGLFATSLVQAQKGETKLDISYNVAVPAGSFKSLVPSTSYRGFQGSVLYGVSDKLSVGFGTGFQDFYQKNSRQTYKFSDGSDVSAVLTYSIQTIPVLAQAKYSFTPGAAVQPYAALGVGGNVIAYNQLLGEFGGQQTKFSFAARPEAGLFVPFKKGGESGFTLGASYNVMPFNQDDFKNLNNLGVHAGISVPLRK</sequence>
<dbReference type="AlphaFoldDB" id="A0A5B8UPF2"/>
<feature type="domain" description="Outer membrane protein beta-barrel" evidence="3">
    <location>
        <begin position="8"/>
        <end position="199"/>
    </location>
</feature>